<dbReference type="EMBL" id="AM114193">
    <property type="protein sequence ID" value="CAJ36382.1"/>
    <property type="molecule type" value="Genomic_DNA"/>
</dbReference>
<keyword evidence="3" id="KW-1185">Reference proteome</keyword>
<protein>
    <submittedName>
        <fullName evidence="2">Uncharacterized protein</fullName>
    </submittedName>
</protein>
<keyword evidence="1" id="KW-0472">Membrane</keyword>
<evidence type="ECO:0000256" key="1">
    <source>
        <dbReference type="SAM" id="Phobius"/>
    </source>
</evidence>
<evidence type="ECO:0000313" key="3">
    <source>
        <dbReference type="Proteomes" id="UP000000663"/>
    </source>
</evidence>
<keyword evidence="1" id="KW-1133">Transmembrane helix</keyword>
<proteinExistence type="predicted"/>
<organism evidence="2 3">
    <name type="scientific">Methanocella arvoryzae (strain DSM 22066 / NBRC 105507 / MRE50)</name>
    <dbReference type="NCBI Taxonomy" id="351160"/>
    <lineage>
        <taxon>Archaea</taxon>
        <taxon>Methanobacteriati</taxon>
        <taxon>Methanobacteriota</taxon>
        <taxon>Stenosarchaea group</taxon>
        <taxon>Methanomicrobia</taxon>
        <taxon>Methanocellales</taxon>
        <taxon>Methanocellaceae</taxon>
        <taxon>Methanocella</taxon>
    </lineage>
</organism>
<dbReference type="Proteomes" id="UP000000663">
    <property type="component" value="Chromosome"/>
</dbReference>
<reference evidence="2 3" key="1">
    <citation type="journal article" date="2006" name="Science">
        <title>Genome of rice cluster I archaea -- the key methane producers in the rice rhizosphere.</title>
        <authorList>
            <person name="Erkel C."/>
            <person name="Kube M."/>
            <person name="Reinhardt R."/>
            <person name="Liesack W."/>
        </authorList>
    </citation>
    <scope>NUCLEOTIDE SEQUENCE [LARGE SCALE GENOMIC DNA]</scope>
    <source>
        <strain evidence="3">DSM 22066 / NBRC 105507 / MRE50</strain>
    </source>
</reference>
<feature type="transmembrane region" description="Helical" evidence="1">
    <location>
        <begin position="92"/>
        <end position="116"/>
    </location>
</feature>
<feature type="transmembrane region" description="Helical" evidence="1">
    <location>
        <begin position="128"/>
        <end position="150"/>
    </location>
</feature>
<sequence length="165" mass="18242">MMSDVLNRSLEAQARKILRMERALVVVTGVLTLVTLGGAIYFEKIFGVPPYSFAVVLAAFLVSYACFWAVFSFFRGDFQHRAPGRGKARAALWAATLYIAIASTVAYIAAFGMLGLSVPWAGPGRENLYIFYFLAAVCAIFLSRSVAFYLKLRSYVLRSLNSLAR</sequence>
<evidence type="ECO:0000313" key="2">
    <source>
        <dbReference type="EMBL" id="CAJ36382.1"/>
    </source>
</evidence>
<accession>Q0W5G1</accession>
<name>Q0W5G1_METAR</name>
<dbReference type="GeneID" id="5145585"/>
<dbReference type="STRING" id="351160.RCIX1058"/>
<dbReference type="RefSeq" id="WP_012036141.1">
    <property type="nucleotide sequence ID" value="NC_009464.1"/>
</dbReference>
<dbReference type="AlphaFoldDB" id="Q0W5G1"/>
<feature type="transmembrane region" description="Helical" evidence="1">
    <location>
        <begin position="48"/>
        <end position="71"/>
    </location>
</feature>
<gene>
    <name evidence="2" type="ORF">RCIX1058</name>
</gene>
<feature type="transmembrane region" description="Helical" evidence="1">
    <location>
        <begin position="23"/>
        <end position="42"/>
    </location>
</feature>
<keyword evidence="1" id="KW-0812">Transmembrane</keyword>
<dbReference type="KEGG" id="rci:RCIX1058"/>